<dbReference type="FunFam" id="3.40.640.10:FF:000033">
    <property type="entry name" value="Aspartate aminotransferase"/>
    <property type="match status" value="1"/>
</dbReference>
<dbReference type="AlphaFoldDB" id="A0A6N9TLB1"/>
<dbReference type="InterPro" id="IPR050596">
    <property type="entry name" value="AspAT/PAT-like"/>
</dbReference>
<reference evidence="8 9" key="1">
    <citation type="submission" date="2020-02" db="EMBL/GenBank/DDBJ databases">
        <title>Comparative genomics of sulfur disproportionating microorganisms.</title>
        <authorList>
            <person name="Ward L.M."/>
            <person name="Bertran E."/>
            <person name="Johnston D.T."/>
        </authorList>
    </citation>
    <scope>NUCLEOTIDE SEQUENCE [LARGE SCALE GENOMIC DNA]</scope>
    <source>
        <strain evidence="8 9">DSM 100025</strain>
    </source>
</reference>
<dbReference type="EMBL" id="JAAGRR010000029">
    <property type="protein sequence ID" value="NDY42015.1"/>
    <property type="molecule type" value="Genomic_DNA"/>
</dbReference>
<dbReference type="InterPro" id="IPR015421">
    <property type="entry name" value="PyrdxlP-dep_Trfase_major"/>
</dbReference>
<comment type="cofactor">
    <cofactor evidence="1 6">
        <name>pyridoxal 5'-phosphate</name>
        <dbReference type="ChEBI" id="CHEBI:597326"/>
    </cofactor>
</comment>
<evidence type="ECO:0000313" key="8">
    <source>
        <dbReference type="EMBL" id="NDY42015.1"/>
    </source>
</evidence>
<dbReference type="Pfam" id="PF00155">
    <property type="entry name" value="Aminotran_1_2"/>
    <property type="match status" value="1"/>
</dbReference>
<dbReference type="CDD" id="cd00609">
    <property type="entry name" value="AAT_like"/>
    <property type="match status" value="1"/>
</dbReference>
<evidence type="ECO:0000313" key="9">
    <source>
        <dbReference type="Proteomes" id="UP000469346"/>
    </source>
</evidence>
<proteinExistence type="inferred from homology"/>
<gene>
    <name evidence="8" type="ORF">G3N55_04010</name>
</gene>
<evidence type="ECO:0000256" key="4">
    <source>
        <dbReference type="ARBA" id="ARBA00022679"/>
    </source>
</evidence>
<keyword evidence="3 6" id="KW-0032">Aminotransferase</keyword>
<dbReference type="InterPro" id="IPR004839">
    <property type="entry name" value="Aminotransferase_I/II_large"/>
</dbReference>
<dbReference type="SUPFAM" id="SSF53383">
    <property type="entry name" value="PLP-dependent transferases"/>
    <property type="match status" value="1"/>
</dbReference>
<accession>A0A6N9TLB1</accession>
<dbReference type="InterPro" id="IPR004838">
    <property type="entry name" value="NHTrfase_class1_PyrdxlP-BS"/>
</dbReference>
<evidence type="ECO:0000256" key="3">
    <source>
        <dbReference type="ARBA" id="ARBA00022576"/>
    </source>
</evidence>
<comment type="caution">
    <text evidence="8">The sequence shown here is derived from an EMBL/GenBank/DDBJ whole genome shotgun (WGS) entry which is preliminary data.</text>
</comment>
<evidence type="ECO:0000256" key="1">
    <source>
        <dbReference type="ARBA" id="ARBA00001933"/>
    </source>
</evidence>
<dbReference type="RefSeq" id="WP_163298163.1">
    <property type="nucleotide sequence ID" value="NZ_JAAGRR010000029.1"/>
</dbReference>
<dbReference type="InterPro" id="IPR015424">
    <property type="entry name" value="PyrdxlP-dep_Trfase"/>
</dbReference>
<dbReference type="GO" id="GO:0006520">
    <property type="term" value="P:amino acid metabolic process"/>
    <property type="evidence" value="ECO:0007669"/>
    <property type="project" value="InterPro"/>
</dbReference>
<dbReference type="Proteomes" id="UP000469346">
    <property type="component" value="Unassembled WGS sequence"/>
</dbReference>
<evidence type="ECO:0000256" key="5">
    <source>
        <dbReference type="ARBA" id="ARBA00022898"/>
    </source>
</evidence>
<dbReference type="Gene3D" id="3.90.1150.10">
    <property type="entry name" value="Aspartate Aminotransferase, domain 1"/>
    <property type="match status" value="1"/>
</dbReference>
<evidence type="ECO:0000259" key="7">
    <source>
        <dbReference type="Pfam" id="PF00155"/>
    </source>
</evidence>
<evidence type="ECO:0000256" key="2">
    <source>
        <dbReference type="ARBA" id="ARBA00007441"/>
    </source>
</evidence>
<dbReference type="PANTHER" id="PTHR46383:SF1">
    <property type="entry name" value="ASPARTATE AMINOTRANSFERASE"/>
    <property type="match status" value="1"/>
</dbReference>
<evidence type="ECO:0000256" key="6">
    <source>
        <dbReference type="RuleBase" id="RU000481"/>
    </source>
</evidence>
<name>A0A6N9TLB1_DISTH</name>
<dbReference type="EC" id="2.6.1.-" evidence="6"/>
<keyword evidence="9" id="KW-1185">Reference proteome</keyword>
<dbReference type="PROSITE" id="PS00105">
    <property type="entry name" value="AA_TRANSFER_CLASS_1"/>
    <property type="match status" value="1"/>
</dbReference>
<comment type="similarity">
    <text evidence="2 6">Belongs to the class-I pyridoxal-phosphate-dependent aminotransferase family.</text>
</comment>
<keyword evidence="5" id="KW-0663">Pyridoxal phosphate</keyword>
<dbReference type="GO" id="GO:0030170">
    <property type="term" value="F:pyridoxal phosphate binding"/>
    <property type="evidence" value="ECO:0007669"/>
    <property type="project" value="InterPro"/>
</dbReference>
<protein>
    <recommendedName>
        <fullName evidence="6">Aminotransferase</fullName>
        <ecNumber evidence="6">2.6.1.-</ecNumber>
    </recommendedName>
</protein>
<dbReference type="InterPro" id="IPR015422">
    <property type="entry name" value="PyrdxlP-dep_Trfase_small"/>
</dbReference>
<dbReference type="PANTHER" id="PTHR46383">
    <property type="entry name" value="ASPARTATE AMINOTRANSFERASE"/>
    <property type="match status" value="1"/>
</dbReference>
<organism evidence="8 9">
    <name type="scientific">Dissulfurirhabdus thermomarina</name>
    <dbReference type="NCBI Taxonomy" id="1765737"/>
    <lineage>
        <taxon>Bacteria</taxon>
        <taxon>Deltaproteobacteria</taxon>
        <taxon>Dissulfurirhabdaceae</taxon>
        <taxon>Dissulfurirhabdus</taxon>
    </lineage>
</organism>
<keyword evidence="4 6" id="KW-0808">Transferase</keyword>
<dbReference type="Gene3D" id="3.40.640.10">
    <property type="entry name" value="Type I PLP-dependent aspartate aminotransferase-like (Major domain)"/>
    <property type="match status" value="1"/>
</dbReference>
<dbReference type="GO" id="GO:0008483">
    <property type="term" value="F:transaminase activity"/>
    <property type="evidence" value="ECO:0007669"/>
    <property type="project" value="UniProtKB-KW"/>
</dbReference>
<feature type="domain" description="Aminotransferase class I/classII large" evidence="7">
    <location>
        <begin position="37"/>
        <end position="395"/>
    </location>
</feature>
<sequence length="405" mass="43261">MPDSAPLRLAQRVTSLKPSPTLTINAKAKHLKAQGVDLANLSAGEPDFDTPEHIKEAAVKAIRDGFTKYTPVGGIPELKEAVIARLAEDYAVTYRPEQILVSTGGKQALYNIAQALLDPGDEVIIPVPYWVSYPPIVELAGGVPRYLETRAEAGFDIDPAALEALVGPRTRAIILNSPSNPTGCVYSRATLAAVARVAAAHGLVVISDDIYDRIRFDGRPPENILSVAPDLADRVVLVNGVSKTYAMTGWRIGYMAGPEALVKAATRVQGQSTSNPNSIAQMAALAALTGPQECVDRMTAAFRERRDFITRRLNALPGVTCPEPMGAFYAFADLSAYHGARAGDRAIGDSLAMTDYLLDEARIASVPGVAFGDDRFVRFSYASDLATLEAALARLEAALGRLTRG</sequence>